<dbReference type="PANTHER" id="PTHR38730:SF1">
    <property type="entry name" value="SLL7028 PROTEIN"/>
    <property type="match status" value="1"/>
</dbReference>
<dbReference type="Proteomes" id="UP000295680">
    <property type="component" value="Unassembled WGS sequence"/>
</dbReference>
<proteinExistence type="predicted"/>
<gene>
    <name evidence="1" type="ORF">EV192_102211</name>
</gene>
<keyword evidence="2" id="KW-1185">Reference proteome</keyword>
<sequence>MPSLRRRPPRVCVIVDTSGSVSDDELGTAIVAIGRAVGGRRDLVSVLSCDAAAHVTHPLCHAEGVALVE</sequence>
<dbReference type="EMBL" id="SLWS01000002">
    <property type="protein sequence ID" value="TCO62074.1"/>
    <property type="molecule type" value="Genomic_DNA"/>
</dbReference>
<dbReference type="PANTHER" id="PTHR38730">
    <property type="entry name" value="SLL7028 PROTEIN"/>
    <property type="match status" value="1"/>
</dbReference>
<accession>A0A4R2JRE2</accession>
<dbReference type="AlphaFoldDB" id="A0A4R2JRE2"/>
<evidence type="ECO:0000313" key="1">
    <source>
        <dbReference type="EMBL" id="TCO62074.1"/>
    </source>
</evidence>
<comment type="caution">
    <text evidence="1">The sequence shown here is derived from an EMBL/GenBank/DDBJ whole genome shotgun (WGS) entry which is preliminary data.</text>
</comment>
<evidence type="ECO:0000313" key="2">
    <source>
        <dbReference type="Proteomes" id="UP000295680"/>
    </source>
</evidence>
<evidence type="ECO:0008006" key="3">
    <source>
        <dbReference type="Google" id="ProtNLM"/>
    </source>
</evidence>
<name>A0A4R2JRE2_9PSEU</name>
<organism evidence="1 2">
    <name type="scientific">Actinocrispum wychmicini</name>
    <dbReference type="NCBI Taxonomy" id="1213861"/>
    <lineage>
        <taxon>Bacteria</taxon>
        <taxon>Bacillati</taxon>
        <taxon>Actinomycetota</taxon>
        <taxon>Actinomycetes</taxon>
        <taxon>Pseudonocardiales</taxon>
        <taxon>Pseudonocardiaceae</taxon>
        <taxon>Actinocrispum</taxon>
    </lineage>
</organism>
<reference evidence="1 2" key="1">
    <citation type="submission" date="2019-03" db="EMBL/GenBank/DDBJ databases">
        <title>Genomic Encyclopedia of Type Strains, Phase IV (KMG-IV): sequencing the most valuable type-strain genomes for metagenomic binning, comparative biology and taxonomic classification.</title>
        <authorList>
            <person name="Goeker M."/>
        </authorList>
    </citation>
    <scope>NUCLEOTIDE SEQUENCE [LARGE SCALE GENOMIC DNA]</scope>
    <source>
        <strain evidence="1 2">DSM 45934</strain>
    </source>
</reference>
<protein>
    <recommendedName>
        <fullName evidence="3">VWA domain containing CoxE-like protein</fullName>
    </recommendedName>
</protein>